<keyword evidence="1" id="KW-1185">Reference proteome</keyword>
<organism evidence="1 2">
    <name type="scientific">Strongyloides venezuelensis</name>
    <name type="common">Threadworm</name>
    <dbReference type="NCBI Taxonomy" id="75913"/>
    <lineage>
        <taxon>Eukaryota</taxon>
        <taxon>Metazoa</taxon>
        <taxon>Ecdysozoa</taxon>
        <taxon>Nematoda</taxon>
        <taxon>Chromadorea</taxon>
        <taxon>Rhabditida</taxon>
        <taxon>Tylenchina</taxon>
        <taxon>Panagrolaimomorpha</taxon>
        <taxon>Strongyloidoidea</taxon>
        <taxon>Strongyloididae</taxon>
        <taxon>Strongyloides</taxon>
    </lineage>
</organism>
<dbReference type="Gene3D" id="3.40.50.300">
    <property type="entry name" value="P-loop containing nucleotide triphosphate hydrolases"/>
    <property type="match status" value="1"/>
</dbReference>
<dbReference type="SUPFAM" id="SSF52540">
    <property type="entry name" value="P-loop containing nucleoside triphosphate hydrolases"/>
    <property type="match status" value="1"/>
</dbReference>
<dbReference type="InterPro" id="IPR027417">
    <property type="entry name" value="P-loop_NTPase"/>
</dbReference>
<reference evidence="2" key="2">
    <citation type="submission" date="2015-08" db="UniProtKB">
        <authorList>
            <consortium name="WormBaseParasite"/>
        </authorList>
    </citation>
    <scope>IDENTIFICATION</scope>
</reference>
<name>A0A0K0FJ68_STRVS</name>
<sequence length="96" mass="10771">MHQRPMGTGMVCGHVNKITFNIDNEIIITGAVDVLKCHETWGDANFHPILQNAIIKSGYIKPRKKQAFAIFIIANGFDLIHQSESVSGKHEHICFQ</sequence>
<dbReference type="Proteomes" id="UP000035680">
    <property type="component" value="Unassembled WGS sequence"/>
</dbReference>
<proteinExistence type="predicted"/>
<accession>A0A0K0FJ68</accession>
<protein>
    <submittedName>
        <fullName evidence="2">Probable ATP-dependent RNA helicase DDX46 (inferred by orthology to a zebrafish protein)</fullName>
    </submittedName>
</protein>
<reference evidence="1" key="1">
    <citation type="submission" date="2014-07" db="EMBL/GenBank/DDBJ databases">
        <authorList>
            <person name="Martin A.A"/>
            <person name="De Silva N."/>
        </authorList>
    </citation>
    <scope>NUCLEOTIDE SEQUENCE</scope>
</reference>
<evidence type="ECO:0000313" key="1">
    <source>
        <dbReference type="Proteomes" id="UP000035680"/>
    </source>
</evidence>
<dbReference type="STRING" id="75913.A0A0K0FJ68"/>
<evidence type="ECO:0000313" key="2">
    <source>
        <dbReference type="WBParaSite" id="SVE_0894000.1"/>
    </source>
</evidence>
<dbReference type="AlphaFoldDB" id="A0A0K0FJ68"/>
<dbReference type="WBParaSite" id="SVE_0894000.1">
    <property type="protein sequence ID" value="SVE_0894000.1"/>
    <property type="gene ID" value="SVE_0894000"/>
</dbReference>